<keyword evidence="4" id="KW-0862">Zinc</keyword>
<dbReference type="Proteomes" id="UP000184315">
    <property type="component" value="Unassembled WGS sequence"/>
</dbReference>
<dbReference type="InterPro" id="IPR035985">
    <property type="entry name" value="Ubiquitin-activating_enz"/>
</dbReference>
<dbReference type="Pfam" id="PF14464">
    <property type="entry name" value="Prok-JAB"/>
    <property type="match status" value="1"/>
</dbReference>
<dbReference type="Pfam" id="PF00899">
    <property type="entry name" value="ThiF"/>
    <property type="match status" value="1"/>
</dbReference>
<evidence type="ECO:0000256" key="4">
    <source>
        <dbReference type="ARBA" id="ARBA00022833"/>
    </source>
</evidence>
<dbReference type="InterPro" id="IPR000594">
    <property type="entry name" value="ThiF_NAD_FAD-bd"/>
</dbReference>
<dbReference type="Gene3D" id="3.40.50.720">
    <property type="entry name" value="NAD(P)-binding Rossmann-like Domain"/>
    <property type="match status" value="1"/>
</dbReference>
<keyword evidence="5" id="KW-0482">Metalloprotease</keyword>
<dbReference type="InterPro" id="IPR045886">
    <property type="entry name" value="ThiF/MoeB/HesA"/>
</dbReference>
<dbReference type="GO" id="GO:0016779">
    <property type="term" value="F:nucleotidyltransferase activity"/>
    <property type="evidence" value="ECO:0007669"/>
    <property type="project" value="TreeGrafter"/>
</dbReference>
<feature type="domain" description="THIF-type NAD/FAD binding fold" evidence="6">
    <location>
        <begin position="325"/>
        <end position="482"/>
    </location>
</feature>
<dbReference type="Gene3D" id="3.40.140.10">
    <property type="entry name" value="Cytidine Deaminase, domain 2"/>
    <property type="match status" value="1"/>
</dbReference>
<evidence type="ECO:0000256" key="3">
    <source>
        <dbReference type="ARBA" id="ARBA00022801"/>
    </source>
</evidence>
<dbReference type="GO" id="GO:0005737">
    <property type="term" value="C:cytoplasm"/>
    <property type="evidence" value="ECO:0007669"/>
    <property type="project" value="TreeGrafter"/>
</dbReference>
<dbReference type="GO" id="GO:0008237">
    <property type="term" value="F:metallopeptidase activity"/>
    <property type="evidence" value="ECO:0007669"/>
    <property type="project" value="UniProtKB-KW"/>
</dbReference>
<dbReference type="SUPFAM" id="SSF69572">
    <property type="entry name" value="Activating enzymes of the ubiquitin-like proteins"/>
    <property type="match status" value="1"/>
</dbReference>
<evidence type="ECO:0000259" key="7">
    <source>
        <dbReference type="Pfam" id="PF14464"/>
    </source>
</evidence>
<reference evidence="9" key="1">
    <citation type="submission" date="2015-10" db="EMBL/GenBank/DDBJ databases">
        <authorList>
            <person name="Regsiter A."/>
            <person name="william w."/>
        </authorList>
    </citation>
    <scope>NUCLEOTIDE SEQUENCE [LARGE SCALE GENOMIC DNA]</scope>
</reference>
<dbReference type="GO" id="GO:0006508">
    <property type="term" value="P:proteolysis"/>
    <property type="evidence" value="ECO:0007669"/>
    <property type="project" value="UniProtKB-KW"/>
</dbReference>
<dbReference type="EMBL" id="CZDF01000174">
    <property type="protein sequence ID" value="CUR35474.1"/>
    <property type="molecule type" value="Genomic_DNA"/>
</dbReference>
<dbReference type="STRING" id="671072.PL9214670100"/>
<evidence type="ECO:0000313" key="9">
    <source>
        <dbReference type="Proteomes" id="UP000184315"/>
    </source>
</evidence>
<evidence type="ECO:0000313" key="8">
    <source>
        <dbReference type="EMBL" id="CUR35474.1"/>
    </source>
</evidence>
<evidence type="ECO:0000256" key="1">
    <source>
        <dbReference type="ARBA" id="ARBA00022670"/>
    </source>
</evidence>
<evidence type="ECO:0000259" key="6">
    <source>
        <dbReference type="Pfam" id="PF00899"/>
    </source>
</evidence>
<feature type="domain" description="JAB" evidence="7">
    <location>
        <begin position="19"/>
        <end position="104"/>
    </location>
</feature>
<organism evidence="8 9">
    <name type="scientific">Planktothrix tepida PCC 9214</name>
    <dbReference type="NCBI Taxonomy" id="671072"/>
    <lineage>
        <taxon>Bacteria</taxon>
        <taxon>Bacillati</taxon>
        <taxon>Cyanobacteriota</taxon>
        <taxon>Cyanophyceae</taxon>
        <taxon>Oscillatoriophycideae</taxon>
        <taxon>Oscillatoriales</taxon>
        <taxon>Microcoleaceae</taxon>
        <taxon>Planktothrix</taxon>
    </lineage>
</organism>
<proteinExistence type="predicted"/>
<dbReference type="AlphaFoldDB" id="A0A1J1LTY3"/>
<gene>
    <name evidence="8" type="ORF">PL9214670100</name>
</gene>
<dbReference type="GO" id="GO:0004792">
    <property type="term" value="F:thiosulfate-cyanide sulfurtransferase activity"/>
    <property type="evidence" value="ECO:0007669"/>
    <property type="project" value="TreeGrafter"/>
</dbReference>
<protein>
    <submittedName>
        <fullName evidence="8">UBA/THIF-type NAD/FAD binding protein</fullName>
    </submittedName>
</protein>
<keyword evidence="9" id="KW-1185">Reference proteome</keyword>
<evidence type="ECO:0000256" key="2">
    <source>
        <dbReference type="ARBA" id="ARBA00022723"/>
    </source>
</evidence>
<dbReference type="GO" id="GO:0046872">
    <property type="term" value="F:metal ion binding"/>
    <property type="evidence" value="ECO:0007669"/>
    <property type="project" value="UniProtKB-KW"/>
</dbReference>
<dbReference type="OrthoDB" id="419633at2"/>
<dbReference type="PANTHER" id="PTHR10953">
    <property type="entry name" value="UBIQUITIN-ACTIVATING ENZYME E1"/>
    <property type="match status" value="1"/>
</dbReference>
<dbReference type="RefSeq" id="WP_072722437.1">
    <property type="nucleotide sequence ID" value="NZ_LN889815.1"/>
</dbReference>
<name>A0A1J1LTY3_9CYAN</name>
<dbReference type="GO" id="GO:0008641">
    <property type="term" value="F:ubiquitin-like modifier activating enzyme activity"/>
    <property type="evidence" value="ECO:0007669"/>
    <property type="project" value="InterPro"/>
</dbReference>
<accession>A0A1J1LTY3</accession>
<dbReference type="PANTHER" id="PTHR10953:SF102">
    <property type="entry name" value="ADENYLYLTRANSFERASE AND SULFURTRANSFERASE MOCS3"/>
    <property type="match status" value="1"/>
</dbReference>
<dbReference type="SUPFAM" id="SSF102712">
    <property type="entry name" value="JAB1/MPN domain"/>
    <property type="match status" value="1"/>
</dbReference>
<keyword evidence="2" id="KW-0479">Metal-binding</keyword>
<sequence length="624" mass="68007">MLSISKNALHQIYQDIGLHLPERGGALLGPIGQAVITHFILDNQAQTSGASYLPSPQLTQRVQQMELQQNLEFKGVIHSHPGGYDRPSGPDEEAMWEGLKINPHIPFFVAPIVTLVTPNQPLRPHELALGQGKISFYAAYRQGNGVRVETLPVQSIQEAELSLMQHNRLTPLPTTVQNDLNRVQRALGSTQPPFIFTTPMEGRDLLAGCLPLDGLELLFIFSESYPTTPPILLATLARQDTEQVELPWLLVTPPEERLVVAVTGLITGHGPYRKLFRPLGKSGLTTNAETAALACWSGYFSGADPKQATTELQQALFARSTGLLSQHISQKRVLIAGTGSVGSYVAEQLVRSGVGELTLIDPEVVETANLCRTNYEIADIGQPKVKALARRLLNINPLVKLTLEEKSLFGYEVAEFDALVQEADLIVATTDDAAAQRILNRFAYFHGKPALFVGLYQAAEGGEVIVTVPGKTPCYQCATHHRHQAETGMGKVSNDGDYGSNGRVMGEVALVADIHHLSSVAVKLALSLLLPKNAEAKLKGFLDPALQAGFNYLTLGMVPNYWFYPAIFDNTDGQYAFQSVWLTPTSQEQCPVCGDVHHRVDPRSIPLQGVDAANLRAALTQSRS</sequence>
<keyword evidence="1" id="KW-0645">Protease</keyword>
<dbReference type="InterPro" id="IPR028090">
    <property type="entry name" value="JAB_dom_prok"/>
</dbReference>
<evidence type="ECO:0000256" key="5">
    <source>
        <dbReference type="ARBA" id="ARBA00023049"/>
    </source>
</evidence>
<keyword evidence="3" id="KW-0378">Hydrolase</keyword>